<dbReference type="CDD" id="cd09874">
    <property type="entry name" value="PIN_MT3492-like"/>
    <property type="match status" value="1"/>
</dbReference>
<sequence length="100" mass="10707">MIYLDSSALLKLLFQEPESEALSGWLSAQPDLPKLTSQLSVIEVVRVCRRLDASHEPAARSLLAGLDLMPVSSAVVDLATRVGTSSLRSLDRHPIGDGAP</sequence>
<comment type="caution">
    <text evidence="2">The sequence shown here is derived from an EMBL/GenBank/DDBJ whole genome shotgun (WGS) entry which is preliminary data.</text>
</comment>
<proteinExistence type="predicted"/>
<dbReference type="InterPro" id="IPR029060">
    <property type="entry name" value="PIN-like_dom_sf"/>
</dbReference>
<name>T0ZX47_9ZZZZ</name>
<reference evidence="2" key="2">
    <citation type="journal article" date="2014" name="ISME J.">
        <title>Microbial stratification in low pH oxic and suboxic macroscopic growths along an acid mine drainage.</title>
        <authorList>
            <person name="Mendez-Garcia C."/>
            <person name="Mesa V."/>
            <person name="Sprenger R.R."/>
            <person name="Richter M."/>
            <person name="Diez M.S."/>
            <person name="Solano J."/>
            <person name="Bargiela R."/>
            <person name="Golyshina O.V."/>
            <person name="Manteca A."/>
            <person name="Ramos J.L."/>
            <person name="Gallego J.R."/>
            <person name="Llorente I."/>
            <person name="Martins Dos Santos V.A."/>
            <person name="Jensen O.N."/>
            <person name="Pelaez A.I."/>
            <person name="Sanchez J."/>
            <person name="Ferrer M."/>
        </authorList>
    </citation>
    <scope>NUCLEOTIDE SEQUENCE</scope>
</reference>
<organism evidence="2">
    <name type="scientific">mine drainage metagenome</name>
    <dbReference type="NCBI Taxonomy" id="410659"/>
    <lineage>
        <taxon>unclassified sequences</taxon>
        <taxon>metagenomes</taxon>
        <taxon>ecological metagenomes</taxon>
    </lineage>
</organism>
<dbReference type="AlphaFoldDB" id="T0ZX47"/>
<feature type="non-terminal residue" evidence="2">
    <location>
        <position position="100"/>
    </location>
</feature>
<accession>T0ZX47</accession>
<protein>
    <recommendedName>
        <fullName evidence="1">PIN domain-containing protein</fullName>
    </recommendedName>
</protein>
<feature type="domain" description="PIN" evidence="1">
    <location>
        <begin position="2"/>
        <end position="92"/>
    </location>
</feature>
<evidence type="ECO:0000313" key="2">
    <source>
        <dbReference type="EMBL" id="EQD49118.1"/>
    </source>
</evidence>
<gene>
    <name evidence="2" type="ORF">B2A_07755</name>
</gene>
<dbReference type="SUPFAM" id="SSF88723">
    <property type="entry name" value="PIN domain-like"/>
    <property type="match status" value="1"/>
</dbReference>
<reference evidence="2" key="1">
    <citation type="submission" date="2013-08" db="EMBL/GenBank/DDBJ databases">
        <authorList>
            <person name="Mendez C."/>
            <person name="Richter M."/>
            <person name="Ferrer M."/>
            <person name="Sanchez J."/>
        </authorList>
    </citation>
    <scope>NUCLEOTIDE SEQUENCE</scope>
</reference>
<evidence type="ECO:0000259" key="1">
    <source>
        <dbReference type="Pfam" id="PF01850"/>
    </source>
</evidence>
<dbReference type="Gene3D" id="3.40.50.1010">
    <property type="entry name" value="5'-nuclease"/>
    <property type="match status" value="1"/>
</dbReference>
<dbReference type="EMBL" id="AUZZ01005566">
    <property type="protein sequence ID" value="EQD49118.1"/>
    <property type="molecule type" value="Genomic_DNA"/>
</dbReference>
<dbReference type="InterPro" id="IPR002716">
    <property type="entry name" value="PIN_dom"/>
</dbReference>
<dbReference type="Pfam" id="PF01850">
    <property type="entry name" value="PIN"/>
    <property type="match status" value="1"/>
</dbReference>